<dbReference type="Proteomes" id="UP000008311">
    <property type="component" value="Unassembled WGS sequence"/>
</dbReference>
<gene>
    <name evidence="4" type="ORF">RCOM_1900350</name>
</gene>
<evidence type="ECO:0000313" key="4">
    <source>
        <dbReference type="EMBL" id="EEF25617.1"/>
    </source>
</evidence>
<evidence type="ECO:0000256" key="1">
    <source>
        <dbReference type="ARBA" id="ARBA00022490"/>
    </source>
</evidence>
<protein>
    <recommendedName>
        <fullName evidence="3">SecA Wing/Scaffold domain-containing protein</fullName>
    </recommendedName>
</protein>
<keyword evidence="1" id="KW-0963">Cytoplasm</keyword>
<feature type="domain" description="SecA Wing/Scaffold" evidence="3">
    <location>
        <begin position="1"/>
        <end position="64"/>
    </location>
</feature>
<name>B9TEU8_RICCO</name>
<dbReference type="PANTHER" id="PTHR33747:SF1">
    <property type="entry name" value="ADENYLATE CYCLASE-ASSOCIATED CAP C-TERMINAL DOMAIN-CONTAINING PROTEIN"/>
    <property type="match status" value="1"/>
</dbReference>
<dbReference type="Pfam" id="PF07516">
    <property type="entry name" value="SecA_SW"/>
    <property type="match status" value="1"/>
</dbReference>
<dbReference type="GO" id="GO:0016020">
    <property type="term" value="C:membrane"/>
    <property type="evidence" value="ECO:0007669"/>
    <property type="project" value="InterPro"/>
</dbReference>
<dbReference type="PANTHER" id="PTHR33747">
    <property type="entry name" value="UPF0225 PROTEIN SCO1677"/>
    <property type="match status" value="1"/>
</dbReference>
<dbReference type="InterPro" id="IPR004027">
    <property type="entry name" value="SEC_C_motif"/>
</dbReference>
<dbReference type="STRING" id="3988.B9TEU8"/>
<feature type="region of interest" description="Disordered" evidence="2">
    <location>
        <begin position="118"/>
        <end position="138"/>
    </location>
</feature>
<accession>B9TEU8</accession>
<dbReference type="EMBL" id="EQ979293">
    <property type="protein sequence ID" value="EEF25617.1"/>
    <property type="molecule type" value="Genomic_DNA"/>
</dbReference>
<dbReference type="InterPro" id="IPR036266">
    <property type="entry name" value="SecA_Wing/Scaffold_sf"/>
</dbReference>
<dbReference type="AlphaFoldDB" id="B9TEU8"/>
<keyword evidence="5" id="KW-1185">Reference proteome</keyword>
<dbReference type="GO" id="GO:0017038">
    <property type="term" value="P:protein import"/>
    <property type="evidence" value="ECO:0007669"/>
    <property type="project" value="InterPro"/>
</dbReference>
<organism evidence="4 5">
    <name type="scientific">Ricinus communis</name>
    <name type="common">Castor bean</name>
    <dbReference type="NCBI Taxonomy" id="3988"/>
    <lineage>
        <taxon>Eukaryota</taxon>
        <taxon>Viridiplantae</taxon>
        <taxon>Streptophyta</taxon>
        <taxon>Embryophyta</taxon>
        <taxon>Tracheophyta</taxon>
        <taxon>Spermatophyta</taxon>
        <taxon>Magnoliopsida</taxon>
        <taxon>eudicotyledons</taxon>
        <taxon>Gunneridae</taxon>
        <taxon>Pentapetalae</taxon>
        <taxon>rosids</taxon>
        <taxon>fabids</taxon>
        <taxon>Malpighiales</taxon>
        <taxon>Euphorbiaceae</taxon>
        <taxon>Acalyphoideae</taxon>
        <taxon>Acalypheae</taxon>
        <taxon>Ricinus</taxon>
    </lineage>
</organism>
<dbReference type="eggNOG" id="ENOG502R8P0">
    <property type="taxonomic scope" value="Eukaryota"/>
</dbReference>
<dbReference type="SUPFAM" id="SSF81886">
    <property type="entry name" value="Helical scaffold and wing domains of SecA"/>
    <property type="match status" value="1"/>
</dbReference>
<evidence type="ECO:0000256" key="2">
    <source>
        <dbReference type="SAM" id="MobiDB-lite"/>
    </source>
</evidence>
<sequence length="138" mass="15915">MLQSLDNHWREHLSSLDLLRQGIHLRSYAQKNPKQEYKREAFELFAMLLDTVKREVTQVTMMVQLRSEEDVEAVERPAELENVQYQHADFNAGQAGDEEAQAPQMQLPFEREGIKIGRNDPCPCGSGKKYKQCHGQLS</sequence>
<evidence type="ECO:0000313" key="5">
    <source>
        <dbReference type="Proteomes" id="UP000008311"/>
    </source>
</evidence>
<dbReference type="InterPro" id="IPR011116">
    <property type="entry name" value="SecA_Wing/Scaffold"/>
</dbReference>
<reference evidence="5" key="1">
    <citation type="journal article" date="2010" name="Nat. Biotechnol.">
        <title>Draft genome sequence of the oilseed species Ricinus communis.</title>
        <authorList>
            <person name="Chan A.P."/>
            <person name="Crabtree J."/>
            <person name="Zhao Q."/>
            <person name="Lorenzi H."/>
            <person name="Orvis J."/>
            <person name="Puiu D."/>
            <person name="Melake-Berhan A."/>
            <person name="Jones K.M."/>
            <person name="Redman J."/>
            <person name="Chen G."/>
            <person name="Cahoon E.B."/>
            <person name="Gedil M."/>
            <person name="Stanke M."/>
            <person name="Haas B.J."/>
            <person name="Wortman J.R."/>
            <person name="Fraser-Liggett C.M."/>
            <person name="Ravel J."/>
            <person name="Rabinowicz P.D."/>
        </authorList>
    </citation>
    <scope>NUCLEOTIDE SEQUENCE [LARGE SCALE GENOMIC DNA]</scope>
    <source>
        <strain evidence="5">cv. Hale</strain>
    </source>
</reference>
<proteinExistence type="predicted"/>
<dbReference type="Pfam" id="PF02810">
    <property type="entry name" value="SEC-C"/>
    <property type="match status" value="1"/>
</dbReference>
<dbReference type="InParanoid" id="B9TEU8"/>
<dbReference type="Gene3D" id="1.10.3060.10">
    <property type="entry name" value="Helical scaffold and wing domains of SecA"/>
    <property type="match status" value="1"/>
</dbReference>
<evidence type="ECO:0000259" key="3">
    <source>
        <dbReference type="Pfam" id="PF07516"/>
    </source>
</evidence>